<protein>
    <submittedName>
        <fullName evidence="10">Bcr/CflA family drug resistance efflux transporter</fullName>
    </submittedName>
</protein>
<feature type="transmembrane region" description="Helical" evidence="8">
    <location>
        <begin position="296"/>
        <end position="314"/>
    </location>
</feature>
<dbReference type="InterPro" id="IPR050189">
    <property type="entry name" value="MFS_Efflux_Transporters"/>
</dbReference>
<dbReference type="PANTHER" id="PTHR43124:SF3">
    <property type="entry name" value="CHLORAMPHENICOL EFFLUX PUMP RV0191"/>
    <property type="match status" value="1"/>
</dbReference>
<keyword evidence="4" id="KW-1003">Cell membrane</keyword>
<dbReference type="NCBIfam" id="TIGR00710">
    <property type="entry name" value="efflux_Bcr_CflA"/>
    <property type="match status" value="1"/>
</dbReference>
<dbReference type="SUPFAM" id="SSF103473">
    <property type="entry name" value="MFS general substrate transporter"/>
    <property type="match status" value="1"/>
</dbReference>
<keyword evidence="6 8" id="KW-1133">Transmembrane helix</keyword>
<feature type="transmembrane region" description="Helical" evidence="8">
    <location>
        <begin position="326"/>
        <end position="345"/>
    </location>
</feature>
<evidence type="ECO:0000256" key="6">
    <source>
        <dbReference type="ARBA" id="ARBA00022989"/>
    </source>
</evidence>
<proteinExistence type="inferred from homology"/>
<reference evidence="10 11" key="1">
    <citation type="submission" date="2020-05" db="EMBL/GenBank/DDBJ databases">
        <title>Draft genome sequence of Desulfovibrio psychrotolerans JS1T.</title>
        <authorList>
            <person name="Ueno A."/>
            <person name="Tamazawa S."/>
            <person name="Tamamura S."/>
            <person name="Murakami T."/>
            <person name="Kiyama T."/>
            <person name="Inomata H."/>
            <person name="Amano Y."/>
            <person name="Miyakawa K."/>
            <person name="Tamaki H."/>
            <person name="Naganuma T."/>
            <person name="Kaneko K."/>
        </authorList>
    </citation>
    <scope>NUCLEOTIDE SEQUENCE [LARGE SCALE GENOMIC DNA]</scope>
    <source>
        <strain evidence="10 11">JS1</strain>
    </source>
</reference>
<organism evidence="10 11">
    <name type="scientific">Desulfovibrio psychrotolerans</name>
    <dbReference type="NCBI Taxonomy" id="415242"/>
    <lineage>
        <taxon>Bacteria</taxon>
        <taxon>Pseudomonadati</taxon>
        <taxon>Thermodesulfobacteriota</taxon>
        <taxon>Desulfovibrionia</taxon>
        <taxon>Desulfovibrionales</taxon>
        <taxon>Desulfovibrionaceae</taxon>
        <taxon>Desulfovibrio</taxon>
    </lineage>
</organism>
<evidence type="ECO:0000313" key="11">
    <source>
        <dbReference type="Proteomes" id="UP000503820"/>
    </source>
</evidence>
<dbReference type="EMBL" id="BLVP01000008">
    <property type="protein sequence ID" value="GFM37507.1"/>
    <property type="molecule type" value="Genomic_DNA"/>
</dbReference>
<evidence type="ECO:0000256" key="8">
    <source>
        <dbReference type="SAM" id="Phobius"/>
    </source>
</evidence>
<evidence type="ECO:0000313" key="10">
    <source>
        <dbReference type="EMBL" id="GFM37507.1"/>
    </source>
</evidence>
<evidence type="ECO:0000256" key="3">
    <source>
        <dbReference type="ARBA" id="ARBA00022448"/>
    </source>
</evidence>
<keyword evidence="5 8" id="KW-0812">Transmembrane</keyword>
<dbReference type="InterPro" id="IPR036259">
    <property type="entry name" value="MFS_trans_sf"/>
</dbReference>
<feature type="transmembrane region" description="Helical" evidence="8">
    <location>
        <begin position="270"/>
        <end position="290"/>
    </location>
</feature>
<feature type="transmembrane region" description="Helical" evidence="8">
    <location>
        <begin position="357"/>
        <end position="376"/>
    </location>
</feature>
<evidence type="ECO:0000256" key="1">
    <source>
        <dbReference type="ARBA" id="ARBA00004651"/>
    </source>
</evidence>
<dbReference type="InterPro" id="IPR004812">
    <property type="entry name" value="Efflux_drug-R_Bcr/CmlA"/>
</dbReference>
<comment type="subcellular location">
    <subcellularLocation>
        <location evidence="1">Cell membrane</location>
        <topology evidence="1">Multi-pass membrane protein</topology>
    </subcellularLocation>
</comment>
<dbReference type="PROSITE" id="PS50850">
    <property type="entry name" value="MFS"/>
    <property type="match status" value="1"/>
</dbReference>
<dbReference type="RefSeq" id="WP_174410099.1">
    <property type="nucleotide sequence ID" value="NZ_BLVP01000008.1"/>
</dbReference>
<dbReference type="InterPro" id="IPR011701">
    <property type="entry name" value="MFS"/>
</dbReference>
<dbReference type="AlphaFoldDB" id="A0A7J0BUY3"/>
<dbReference type="Gene3D" id="1.20.1720.10">
    <property type="entry name" value="Multidrug resistance protein D"/>
    <property type="match status" value="1"/>
</dbReference>
<feature type="transmembrane region" description="Helical" evidence="8">
    <location>
        <begin position="158"/>
        <end position="176"/>
    </location>
</feature>
<comment type="caution">
    <text evidence="10">The sequence shown here is derived from an EMBL/GenBank/DDBJ whole genome shotgun (WGS) entry which is preliminary data.</text>
</comment>
<keyword evidence="3" id="KW-0813">Transport</keyword>
<feature type="transmembrane region" description="Helical" evidence="8">
    <location>
        <begin position="68"/>
        <end position="88"/>
    </location>
</feature>
<evidence type="ECO:0000256" key="2">
    <source>
        <dbReference type="ARBA" id="ARBA00006236"/>
    </source>
</evidence>
<dbReference type="GO" id="GO:0005886">
    <property type="term" value="C:plasma membrane"/>
    <property type="evidence" value="ECO:0007669"/>
    <property type="project" value="UniProtKB-SubCell"/>
</dbReference>
<evidence type="ECO:0000259" key="9">
    <source>
        <dbReference type="PROSITE" id="PS50850"/>
    </source>
</evidence>
<dbReference type="GO" id="GO:1990961">
    <property type="term" value="P:xenobiotic detoxification by transmembrane export across the plasma membrane"/>
    <property type="evidence" value="ECO:0007669"/>
    <property type="project" value="InterPro"/>
</dbReference>
<feature type="domain" description="Major facilitator superfamily (MFS) profile" evidence="9">
    <location>
        <begin position="3"/>
        <end position="381"/>
    </location>
</feature>
<dbReference type="Proteomes" id="UP000503820">
    <property type="component" value="Unassembled WGS sequence"/>
</dbReference>
<dbReference type="InterPro" id="IPR020846">
    <property type="entry name" value="MFS_dom"/>
</dbReference>
<evidence type="ECO:0000256" key="5">
    <source>
        <dbReference type="ARBA" id="ARBA00022692"/>
    </source>
</evidence>
<evidence type="ECO:0000256" key="4">
    <source>
        <dbReference type="ARBA" id="ARBA00022475"/>
    </source>
</evidence>
<accession>A0A7J0BUY3</accession>
<comment type="similarity">
    <text evidence="2">Belongs to the major facilitator superfamily. Bcr/CmlA family.</text>
</comment>
<feature type="transmembrane region" description="Helical" evidence="8">
    <location>
        <begin position="244"/>
        <end position="263"/>
    </location>
</feature>
<feature type="transmembrane region" description="Helical" evidence="8">
    <location>
        <begin position="127"/>
        <end position="152"/>
    </location>
</feature>
<evidence type="ECO:0000256" key="7">
    <source>
        <dbReference type="ARBA" id="ARBA00023136"/>
    </source>
</evidence>
<feature type="transmembrane region" description="Helical" evidence="8">
    <location>
        <begin position="33"/>
        <end position="56"/>
    </location>
</feature>
<feature type="transmembrane region" description="Helical" evidence="8">
    <location>
        <begin position="204"/>
        <end position="224"/>
    </location>
</feature>
<keyword evidence="11" id="KW-1185">Reference proteome</keyword>
<dbReference type="PANTHER" id="PTHR43124">
    <property type="entry name" value="PURINE EFFLUX PUMP PBUE"/>
    <property type="match status" value="1"/>
</dbReference>
<sequence>MTNFILILMLAGFPALSTDMYLPAIPTLCTIWGIPLAQANLSLVVFFVCFSAFLLVHGPLSDRFGRRPVLLFGVTLYIGGCLLCAAANSISMLIAARMVQAVGAAAASALSLALAKDLYEGNDRKKLLAYIGVIVPLCTMAAPTVGAMMLSFFSWRAIFLSQGVLALAALYGSFLLREPLDERGTGGVREALGRYRDLMRNRAYMKYAVSFSMLGFAFFGFIAASSDIYITGFGMSAQTYGAYFAFNAVALMCGSLLCSRLCVSFDSRPILLTSVSGMLLAAAVMFMLGGETPARFALPMFAYTFFLGMSRPLSNHMILEQVNRNSGTAASLLTFFFFVCGAAAMELVSLDWWASKPLIIAVLGFCGAAVPLALLVSQRRAGKATPPSAA</sequence>
<name>A0A7J0BUY3_9BACT</name>
<dbReference type="Pfam" id="PF07690">
    <property type="entry name" value="MFS_1"/>
    <property type="match status" value="1"/>
</dbReference>
<keyword evidence="7 8" id="KW-0472">Membrane</keyword>
<feature type="transmembrane region" description="Helical" evidence="8">
    <location>
        <begin position="94"/>
        <end position="115"/>
    </location>
</feature>
<gene>
    <name evidence="10" type="ORF">DSM19430T_21910</name>
</gene>
<dbReference type="GO" id="GO:0042910">
    <property type="term" value="F:xenobiotic transmembrane transporter activity"/>
    <property type="evidence" value="ECO:0007669"/>
    <property type="project" value="InterPro"/>
</dbReference>